<feature type="domain" description="PNPLA" evidence="5">
    <location>
        <begin position="9"/>
        <end position="236"/>
    </location>
</feature>
<keyword evidence="1 4" id="KW-0378">Hydrolase</keyword>
<keyword evidence="7" id="KW-1185">Reference proteome</keyword>
<dbReference type="InterPro" id="IPR050301">
    <property type="entry name" value="NTE"/>
</dbReference>
<dbReference type="STRING" id="441103.TRN7648_01499"/>
<evidence type="ECO:0000256" key="3">
    <source>
        <dbReference type="ARBA" id="ARBA00023098"/>
    </source>
</evidence>
<dbReference type="GO" id="GO:0016787">
    <property type="term" value="F:hydrolase activity"/>
    <property type="evidence" value="ECO:0007669"/>
    <property type="project" value="UniProtKB-UniRule"/>
</dbReference>
<dbReference type="InterPro" id="IPR002641">
    <property type="entry name" value="PNPLA_dom"/>
</dbReference>
<reference evidence="6 7" key="1">
    <citation type="submission" date="2015-09" db="EMBL/GenBank/DDBJ databases">
        <authorList>
            <consortium name="Swine Surveillance"/>
        </authorList>
    </citation>
    <scope>NUCLEOTIDE SEQUENCE [LARGE SCALE GENOMIC DNA]</scope>
    <source>
        <strain evidence="6 7">CECT 7648</strain>
    </source>
</reference>
<feature type="short sequence motif" description="GXSXG" evidence="4">
    <location>
        <begin position="41"/>
        <end position="45"/>
    </location>
</feature>
<feature type="active site" description="Proton acceptor" evidence="4">
    <location>
        <position position="223"/>
    </location>
</feature>
<evidence type="ECO:0000256" key="4">
    <source>
        <dbReference type="PROSITE-ProRule" id="PRU01161"/>
    </source>
</evidence>
<dbReference type="PANTHER" id="PTHR14226:SF78">
    <property type="entry name" value="SLR0060 PROTEIN"/>
    <property type="match status" value="1"/>
</dbReference>
<evidence type="ECO:0000259" key="5">
    <source>
        <dbReference type="PROSITE" id="PS51635"/>
    </source>
</evidence>
<dbReference type="PANTHER" id="PTHR14226">
    <property type="entry name" value="NEUROPATHY TARGET ESTERASE/SWISS CHEESE D.MELANOGASTER"/>
    <property type="match status" value="1"/>
</dbReference>
<gene>
    <name evidence="6" type="ORF">TRN7648_01499</name>
</gene>
<evidence type="ECO:0000313" key="6">
    <source>
        <dbReference type="EMBL" id="CUH77486.1"/>
    </source>
</evidence>
<sequence>MGEMRRINLALQGGGAHGAFTWGVLDRLLEEDDLEIAAISGTSAGALNGAALKAGMVAGGREGARERLDWLWRKIGALDDLALPDWMHAWLPDPGLVSRGVEYSFPYVMGEAMGRVLSPYAWGPVYRNALEPIVEQLNFDDICADAGPEFVVCATQVRNGKIRIFQGDQICTQSILASACLPTMFQAIELQDPETGTMEAFWDGGYTGNPALFPFFEPHLPDDVVIVNINPLHREKIPTTPPEIQNRINEISFNASLLRELRAISFVQRLLESGALTPGSMKGVRVHMIADDALMNELSVATKVVPIPSVIAQLKAAGQRAAGGFLKHHKDDLGVRQTVDLREMFE</sequence>
<evidence type="ECO:0000256" key="1">
    <source>
        <dbReference type="ARBA" id="ARBA00022801"/>
    </source>
</evidence>
<feature type="short sequence motif" description="GXGXXG" evidence="4">
    <location>
        <begin position="13"/>
        <end position="18"/>
    </location>
</feature>
<feature type="active site" description="Nucleophile" evidence="4">
    <location>
        <position position="43"/>
    </location>
</feature>
<proteinExistence type="predicted"/>
<dbReference type="Pfam" id="PF01734">
    <property type="entry name" value="Patatin"/>
    <property type="match status" value="1"/>
</dbReference>
<evidence type="ECO:0000313" key="7">
    <source>
        <dbReference type="Proteomes" id="UP000054935"/>
    </source>
</evidence>
<dbReference type="Proteomes" id="UP000054935">
    <property type="component" value="Unassembled WGS sequence"/>
</dbReference>
<keyword evidence="3 4" id="KW-0443">Lipid metabolism</keyword>
<name>A0A0P1G6Y0_9RHOB</name>
<dbReference type="InterPro" id="IPR016035">
    <property type="entry name" value="Acyl_Trfase/lysoPLipase"/>
</dbReference>
<organism evidence="6 7">
    <name type="scientific">Tropicibacter naphthalenivorans</name>
    <dbReference type="NCBI Taxonomy" id="441103"/>
    <lineage>
        <taxon>Bacteria</taxon>
        <taxon>Pseudomonadati</taxon>
        <taxon>Pseudomonadota</taxon>
        <taxon>Alphaproteobacteria</taxon>
        <taxon>Rhodobacterales</taxon>
        <taxon>Roseobacteraceae</taxon>
        <taxon>Tropicibacter</taxon>
    </lineage>
</organism>
<dbReference type="AlphaFoldDB" id="A0A0P1G6Y0"/>
<keyword evidence="2 4" id="KW-0442">Lipid degradation</keyword>
<evidence type="ECO:0000256" key="2">
    <source>
        <dbReference type="ARBA" id="ARBA00022963"/>
    </source>
</evidence>
<dbReference type="GO" id="GO:0016042">
    <property type="term" value="P:lipid catabolic process"/>
    <property type="evidence" value="ECO:0007669"/>
    <property type="project" value="UniProtKB-UniRule"/>
</dbReference>
<dbReference type="PROSITE" id="PS51635">
    <property type="entry name" value="PNPLA"/>
    <property type="match status" value="1"/>
</dbReference>
<dbReference type="EMBL" id="CYSE01000002">
    <property type="protein sequence ID" value="CUH77486.1"/>
    <property type="molecule type" value="Genomic_DNA"/>
</dbReference>
<dbReference type="SUPFAM" id="SSF52151">
    <property type="entry name" value="FabD/lysophospholipase-like"/>
    <property type="match status" value="1"/>
</dbReference>
<comment type="caution">
    <text evidence="4">Lacks conserved residue(s) required for the propagation of feature annotation.</text>
</comment>
<accession>A0A0P1G6Y0</accession>
<protein>
    <submittedName>
        <fullName evidence="6">Patatin-like phospholipase</fullName>
    </submittedName>
</protein>
<dbReference type="Gene3D" id="3.40.1090.10">
    <property type="entry name" value="Cytosolic phospholipase A2 catalytic domain"/>
    <property type="match status" value="2"/>
</dbReference>